<dbReference type="CDD" id="cd06661">
    <property type="entry name" value="GGCT_like"/>
    <property type="match status" value="1"/>
</dbReference>
<dbReference type="Gene3D" id="3.10.490.10">
    <property type="entry name" value="Gamma-glutamyl cyclotransferase-like"/>
    <property type="match status" value="1"/>
</dbReference>
<proteinExistence type="predicted"/>
<dbReference type="InterPro" id="IPR006840">
    <property type="entry name" value="ChaC"/>
</dbReference>
<keyword evidence="2" id="KW-0456">Lyase</keyword>
<protein>
    <recommendedName>
        <fullName evidence="1">glutathione-specific gamma-glutamylcyclotransferase</fullName>
        <ecNumber evidence="1">4.3.2.7</ecNumber>
    </recommendedName>
</protein>
<dbReference type="AlphaFoldDB" id="A0A1E2RVM1"/>
<dbReference type="GO" id="GO:0061928">
    <property type="term" value="F:glutathione specific gamma-glutamylcyclotransferase activity"/>
    <property type="evidence" value="ECO:0007669"/>
    <property type="project" value="UniProtKB-EC"/>
</dbReference>
<dbReference type="PATRIC" id="fig|1177755.3.peg.2931"/>
<dbReference type="OrthoDB" id="9795692at2"/>
<dbReference type="EC" id="4.3.2.7" evidence="1"/>
<evidence type="ECO:0000313" key="4">
    <source>
        <dbReference type="Proteomes" id="UP000095087"/>
    </source>
</evidence>
<dbReference type="PANTHER" id="PTHR12192">
    <property type="entry name" value="CATION TRANSPORT PROTEIN CHAC-RELATED"/>
    <property type="match status" value="1"/>
</dbReference>
<evidence type="ECO:0000256" key="2">
    <source>
        <dbReference type="ARBA" id="ARBA00023239"/>
    </source>
</evidence>
<dbReference type="Proteomes" id="UP000095087">
    <property type="component" value="Unassembled WGS sequence"/>
</dbReference>
<organism evidence="3 4">
    <name type="scientific">Methyloligella halotolerans</name>
    <dbReference type="NCBI Taxonomy" id="1177755"/>
    <lineage>
        <taxon>Bacteria</taxon>
        <taxon>Pseudomonadati</taxon>
        <taxon>Pseudomonadota</taxon>
        <taxon>Alphaproteobacteria</taxon>
        <taxon>Hyphomicrobiales</taxon>
        <taxon>Hyphomicrobiaceae</taxon>
        <taxon>Methyloligella</taxon>
    </lineage>
</organism>
<dbReference type="PANTHER" id="PTHR12192:SF2">
    <property type="entry name" value="GLUTATHIONE-SPECIFIC GAMMA-GLUTAMYLCYCLOTRANSFERASE 2"/>
    <property type="match status" value="1"/>
</dbReference>
<keyword evidence="4" id="KW-1185">Reference proteome</keyword>
<dbReference type="InterPro" id="IPR013024">
    <property type="entry name" value="GGCT-like"/>
</dbReference>
<sequence length="188" mass="21259">MGFLDYRAGMAVEDELWVFGYGSLMWRPGFYFEESPPGLLKGAHRSMCIYSVSHRGTPQRPGLVLGLDQGGACRGVVFRVRSGHEEETLEYLREREQVTKVYREVVRPVQLLDGSNRRVQAICFLVDRNNQQYAGRLSLDEQMRIVSESIGESGKNVDYVLNTVRHLEDAGVHDRLLSGLAARLTGRL</sequence>
<dbReference type="GO" id="GO:0005737">
    <property type="term" value="C:cytoplasm"/>
    <property type="evidence" value="ECO:0007669"/>
    <property type="project" value="TreeGrafter"/>
</dbReference>
<name>A0A1E2RVM1_9HYPH</name>
<comment type="caution">
    <text evidence="3">The sequence shown here is derived from an EMBL/GenBank/DDBJ whole genome shotgun (WGS) entry which is preliminary data.</text>
</comment>
<dbReference type="Pfam" id="PF04752">
    <property type="entry name" value="ChaC"/>
    <property type="match status" value="1"/>
</dbReference>
<dbReference type="InterPro" id="IPR036568">
    <property type="entry name" value="GGCT-like_sf"/>
</dbReference>
<gene>
    <name evidence="3" type="ORF">A7A08_02908</name>
</gene>
<dbReference type="STRING" id="1177755.A7A08_02908"/>
<dbReference type="SUPFAM" id="SSF110857">
    <property type="entry name" value="Gamma-glutamyl cyclotransferase-like"/>
    <property type="match status" value="1"/>
</dbReference>
<dbReference type="GO" id="GO:0006751">
    <property type="term" value="P:glutathione catabolic process"/>
    <property type="evidence" value="ECO:0007669"/>
    <property type="project" value="InterPro"/>
</dbReference>
<evidence type="ECO:0000256" key="1">
    <source>
        <dbReference type="ARBA" id="ARBA00012344"/>
    </source>
</evidence>
<accession>A0A1E2RVM1</accession>
<dbReference type="EMBL" id="MASI01000009">
    <property type="protein sequence ID" value="ODA66261.1"/>
    <property type="molecule type" value="Genomic_DNA"/>
</dbReference>
<reference evidence="3 4" key="1">
    <citation type="submission" date="2016-07" db="EMBL/GenBank/DDBJ databases">
        <title>Draft genome sequence of Methyloligella halotolerans C2T (VKM B-2706T=CCUG 61687T=DSM 25045T), a halotolerant polyhydroxybutyrate accumulating methylotroph.</title>
        <authorList>
            <person name="Vasilenko O.V."/>
            <person name="Doronina N.V."/>
            <person name="Poroshina M.N."/>
            <person name="Tarlachkov S.V."/>
            <person name="Trotsenko Y.A."/>
        </authorList>
    </citation>
    <scope>NUCLEOTIDE SEQUENCE [LARGE SCALE GENOMIC DNA]</scope>
    <source>
        <strain evidence="3 4">VKM B-2706</strain>
    </source>
</reference>
<evidence type="ECO:0000313" key="3">
    <source>
        <dbReference type="EMBL" id="ODA66261.1"/>
    </source>
</evidence>